<organism evidence="2 3">
    <name type="scientific">Granulicella mallensis</name>
    <dbReference type="NCBI Taxonomy" id="940614"/>
    <lineage>
        <taxon>Bacteria</taxon>
        <taxon>Pseudomonadati</taxon>
        <taxon>Acidobacteriota</taxon>
        <taxon>Terriglobia</taxon>
        <taxon>Terriglobales</taxon>
        <taxon>Acidobacteriaceae</taxon>
        <taxon>Granulicella</taxon>
    </lineage>
</organism>
<reference evidence="2 3" key="1">
    <citation type="submission" date="2020-08" db="EMBL/GenBank/DDBJ databases">
        <title>Genomic Encyclopedia of Type Strains, Phase IV (KMG-V): Genome sequencing to study the core and pangenomes of soil and plant-associated prokaryotes.</title>
        <authorList>
            <person name="Whitman W."/>
        </authorList>
    </citation>
    <scope>NUCLEOTIDE SEQUENCE [LARGE SCALE GENOMIC DNA]</scope>
    <source>
        <strain evidence="2 3">X5P3</strain>
    </source>
</reference>
<dbReference type="AlphaFoldDB" id="A0A7W8E9T8"/>
<proteinExistence type="predicted"/>
<gene>
    <name evidence="2" type="ORF">HDF15_002399</name>
</gene>
<protein>
    <submittedName>
        <fullName evidence="2">Uncharacterized protein</fullName>
    </submittedName>
</protein>
<keyword evidence="1" id="KW-1133">Transmembrane helix</keyword>
<dbReference type="Proteomes" id="UP000584867">
    <property type="component" value="Unassembled WGS sequence"/>
</dbReference>
<accession>A0A7W8E9T8</accession>
<evidence type="ECO:0000313" key="2">
    <source>
        <dbReference type="EMBL" id="MBB5064051.1"/>
    </source>
</evidence>
<dbReference type="RefSeq" id="WP_184255638.1">
    <property type="nucleotide sequence ID" value="NZ_JACHIO010000008.1"/>
</dbReference>
<keyword evidence="1" id="KW-0812">Transmembrane</keyword>
<evidence type="ECO:0000256" key="1">
    <source>
        <dbReference type="SAM" id="Phobius"/>
    </source>
</evidence>
<keyword evidence="1" id="KW-0472">Membrane</keyword>
<comment type="caution">
    <text evidence="2">The sequence shown here is derived from an EMBL/GenBank/DDBJ whole genome shotgun (WGS) entry which is preliminary data.</text>
</comment>
<feature type="transmembrane region" description="Helical" evidence="1">
    <location>
        <begin position="50"/>
        <end position="68"/>
    </location>
</feature>
<dbReference type="EMBL" id="JACHIO010000008">
    <property type="protein sequence ID" value="MBB5064051.1"/>
    <property type="molecule type" value="Genomic_DNA"/>
</dbReference>
<evidence type="ECO:0000313" key="3">
    <source>
        <dbReference type="Proteomes" id="UP000584867"/>
    </source>
</evidence>
<sequence>MDEFEELLTRELQRVDAPEGFALRVLDLAAKQTPVRARVLTMPVWLARQHAWAGGAIAAALVLGCFAAERIHVRQQQEKAEMAQQQFDTAMRVTDRALGQTRAHLERAGFKLGD</sequence>
<name>A0A7W8E9T8_9BACT</name>